<dbReference type="InterPro" id="IPR008922">
    <property type="entry name" value="Di-copper_centre_dom_sf"/>
</dbReference>
<dbReference type="PANTHER" id="PTHR11474">
    <property type="entry name" value="TYROSINASE FAMILY MEMBER"/>
    <property type="match status" value="1"/>
</dbReference>
<keyword evidence="3" id="KW-0732">Signal</keyword>
<name>A0ABR1S1X6_9PEZI</name>
<organism evidence="6 7">
    <name type="scientific">Apiospora rasikravindrae</name>
    <dbReference type="NCBI Taxonomy" id="990691"/>
    <lineage>
        <taxon>Eukaryota</taxon>
        <taxon>Fungi</taxon>
        <taxon>Dikarya</taxon>
        <taxon>Ascomycota</taxon>
        <taxon>Pezizomycotina</taxon>
        <taxon>Sordariomycetes</taxon>
        <taxon>Xylariomycetidae</taxon>
        <taxon>Amphisphaeriales</taxon>
        <taxon>Apiosporaceae</taxon>
        <taxon>Apiospora</taxon>
    </lineage>
</organism>
<dbReference type="Pfam" id="PF00264">
    <property type="entry name" value="Tyrosinase"/>
    <property type="match status" value="1"/>
</dbReference>
<feature type="domain" description="Tyrosinase copper-binding" evidence="5">
    <location>
        <begin position="258"/>
        <end position="269"/>
    </location>
</feature>
<dbReference type="Proteomes" id="UP001444661">
    <property type="component" value="Unassembled WGS sequence"/>
</dbReference>
<feature type="domain" description="Tyrosinase copper-binding" evidence="4">
    <location>
        <begin position="98"/>
        <end position="115"/>
    </location>
</feature>
<dbReference type="PROSITE" id="PS00498">
    <property type="entry name" value="TYROSINASE_2"/>
    <property type="match status" value="1"/>
</dbReference>
<feature type="signal peptide" evidence="3">
    <location>
        <begin position="1"/>
        <end position="16"/>
    </location>
</feature>
<dbReference type="InterPro" id="IPR002227">
    <property type="entry name" value="Tyrosinase_Cu-bd"/>
</dbReference>
<evidence type="ECO:0000256" key="1">
    <source>
        <dbReference type="ARBA" id="ARBA00022723"/>
    </source>
</evidence>
<sequence length="333" mass="37334">MHVSHFLLPGLAAAAAVLPRGVDHTSPAAPALVSRQGDAAACTAPQKRVEWRTLDAATQKQYTDAVLCLRTKPSKLGLSTTLYDDFTWVHANLDKAIHFVAQFLPWHRYFVHLYESELKNCGYEGVMSYWDWTLDIEDPSKSAIWDPVRGFGGNGVGYHRFNGVNPVLDVCVQDGPFANMTVAYTNEVHSPHCLSRNFNNGIEFPGDMLSFAYSPKTIAGIQAKPGYDDYRQYLEGNPHGAIHSAINGDMGPASSPNDPIFFLHHTQIDRLWWLWQQARPEHQLDYAGRKTQDVEEYTLTASLEDVMPYLGFAEDLKVADVMNTKTSTLCYEY</sequence>
<evidence type="ECO:0000259" key="4">
    <source>
        <dbReference type="PROSITE" id="PS00497"/>
    </source>
</evidence>
<keyword evidence="2" id="KW-0186">Copper</keyword>
<dbReference type="PROSITE" id="PS00497">
    <property type="entry name" value="TYROSINASE_1"/>
    <property type="match status" value="1"/>
</dbReference>
<evidence type="ECO:0000256" key="3">
    <source>
        <dbReference type="SAM" id="SignalP"/>
    </source>
</evidence>
<dbReference type="EMBL" id="JAQQWK010000011">
    <property type="protein sequence ID" value="KAK8023722.1"/>
    <property type="molecule type" value="Genomic_DNA"/>
</dbReference>
<evidence type="ECO:0000313" key="6">
    <source>
        <dbReference type="EMBL" id="KAK8023722.1"/>
    </source>
</evidence>
<keyword evidence="7" id="KW-1185">Reference proteome</keyword>
<proteinExistence type="predicted"/>
<evidence type="ECO:0000259" key="5">
    <source>
        <dbReference type="PROSITE" id="PS00498"/>
    </source>
</evidence>
<gene>
    <name evidence="6" type="ORF">PG993_011788</name>
</gene>
<keyword evidence="1" id="KW-0479">Metal-binding</keyword>
<feature type="chain" id="PRO_5045090114" description="Tyrosinase copper-binding domain-containing protein" evidence="3">
    <location>
        <begin position="17"/>
        <end position="333"/>
    </location>
</feature>
<reference evidence="6 7" key="1">
    <citation type="submission" date="2023-01" db="EMBL/GenBank/DDBJ databases">
        <title>Analysis of 21 Apiospora genomes using comparative genomics revels a genus with tremendous synthesis potential of carbohydrate active enzymes and secondary metabolites.</title>
        <authorList>
            <person name="Sorensen T."/>
        </authorList>
    </citation>
    <scope>NUCLEOTIDE SEQUENCE [LARGE SCALE GENOMIC DNA]</scope>
    <source>
        <strain evidence="6 7">CBS 33761</strain>
    </source>
</reference>
<protein>
    <recommendedName>
        <fullName evidence="4 5">Tyrosinase copper-binding domain-containing protein</fullName>
    </recommendedName>
</protein>
<dbReference type="PANTHER" id="PTHR11474:SF126">
    <property type="entry name" value="TYROSINASE-LIKE PROTEIN TYR-1-RELATED"/>
    <property type="match status" value="1"/>
</dbReference>
<comment type="caution">
    <text evidence="6">The sequence shown here is derived from an EMBL/GenBank/DDBJ whole genome shotgun (WGS) entry which is preliminary data.</text>
</comment>
<dbReference type="SUPFAM" id="SSF48056">
    <property type="entry name" value="Di-copper centre-containing domain"/>
    <property type="match status" value="1"/>
</dbReference>
<evidence type="ECO:0000313" key="7">
    <source>
        <dbReference type="Proteomes" id="UP001444661"/>
    </source>
</evidence>
<dbReference type="Gene3D" id="1.10.1280.10">
    <property type="entry name" value="Di-copper center containing domain from catechol oxidase"/>
    <property type="match status" value="1"/>
</dbReference>
<accession>A0ABR1S1X6</accession>
<dbReference type="InterPro" id="IPR050316">
    <property type="entry name" value="Tyrosinase/Hemocyanin"/>
</dbReference>
<evidence type="ECO:0000256" key="2">
    <source>
        <dbReference type="ARBA" id="ARBA00023008"/>
    </source>
</evidence>
<dbReference type="PRINTS" id="PR00092">
    <property type="entry name" value="TYROSINASE"/>
</dbReference>